<reference evidence="2" key="2">
    <citation type="submission" date="2020-10" db="EMBL/GenBank/DDBJ databases">
        <title>Mucilaginibacter sp. nov., isolated from soil.</title>
        <authorList>
            <person name="Jeon C.O."/>
        </authorList>
    </citation>
    <scope>NUCLEOTIDE SEQUENCE</scope>
    <source>
        <strain evidence="2">R11</strain>
    </source>
</reference>
<name>A0A966DUL9_9SPHI</name>
<dbReference type="Pfam" id="PF03992">
    <property type="entry name" value="ABM"/>
    <property type="match status" value="1"/>
</dbReference>
<gene>
    <name evidence="2" type="ORF">GSY63_14555</name>
</gene>
<dbReference type="InterPro" id="IPR011008">
    <property type="entry name" value="Dimeric_a/b-barrel"/>
</dbReference>
<dbReference type="Proteomes" id="UP000638732">
    <property type="component" value="Unassembled WGS sequence"/>
</dbReference>
<dbReference type="InterPro" id="IPR050744">
    <property type="entry name" value="AI-2_Isomerase_LsrG"/>
</dbReference>
<keyword evidence="3" id="KW-1185">Reference proteome</keyword>
<dbReference type="EMBL" id="WWEO01000043">
    <property type="protein sequence ID" value="NCD70586.1"/>
    <property type="molecule type" value="Genomic_DNA"/>
</dbReference>
<accession>A0A966DUL9</accession>
<dbReference type="SUPFAM" id="SSF54909">
    <property type="entry name" value="Dimeric alpha+beta barrel"/>
    <property type="match status" value="1"/>
</dbReference>
<dbReference type="InterPro" id="IPR007138">
    <property type="entry name" value="ABM_dom"/>
</dbReference>
<sequence>MENKNITLASFKSLLVLITFTMTLFAFGKASAQNKDLIVRVAKLQIDSAQLDSYNAALKEHAETAVRVEPGVITLYAVAEKENPTHIMVFEIYANAAAYQAHLQAPHFKKYKEVTKNMVKSLQLVETDPIVLAAKPKL</sequence>
<evidence type="ECO:0000313" key="2">
    <source>
        <dbReference type="EMBL" id="NCD70586.1"/>
    </source>
</evidence>
<dbReference type="AlphaFoldDB" id="A0A966DUL9"/>
<dbReference type="GO" id="GO:0004497">
    <property type="term" value="F:monooxygenase activity"/>
    <property type="evidence" value="ECO:0007669"/>
    <property type="project" value="UniProtKB-KW"/>
</dbReference>
<evidence type="ECO:0000259" key="1">
    <source>
        <dbReference type="PROSITE" id="PS51725"/>
    </source>
</evidence>
<dbReference type="Gene3D" id="3.30.70.100">
    <property type="match status" value="1"/>
</dbReference>
<keyword evidence="2" id="KW-0503">Monooxygenase</keyword>
<keyword evidence="2" id="KW-0560">Oxidoreductase</keyword>
<evidence type="ECO:0000313" key="3">
    <source>
        <dbReference type="Proteomes" id="UP000638732"/>
    </source>
</evidence>
<organism evidence="2 3">
    <name type="scientific">Mucilaginibacter agri</name>
    <dbReference type="NCBI Taxonomy" id="2695265"/>
    <lineage>
        <taxon>Bacteria</taxon>
        <taxon>Pseudomonadati</taxon>
        <taxon>Bacteroidota</taxon>
        <taxon>Sphingobacteriia</taxon>
        <taxon>Sphingobacteriales</taxon>
        <taxon>Sphingobacteriaceae</taxon>
        <taxon>Mucilaginibacter</taxon>
    </lineage>
</organism>
<dbReference type="PANTHER" id="PTHR33336:SF3">
    <property type="entry name" value="ABM DOMAIN-CONTAINING PROTEIN"/>
    <property type="match status" value="1"/>
</dbReference>
<dbReference type="PANTHER" id="PTHR33336">
    <property type="entry name" value="QUINOL MONOOXYGENASE YGIN-RELATED"/>
    <property type="match status" value="1"/>
</dbReference>
<proteinExistence type="predicted"/>
<dbReference type="PROSITE" id="PS51725">
    <property type="entry name" value="ABM"/>
    <property type="match status" value="1"/>
</dbReference>
<dbReference type="RefSeq" id="WP_166586555.1">
    <property type="nucleotide sequence ID" value="NZ_WWEO01000043.1"/>
</dbReference>
<protein>
    <submittedName>
        <fullName evidence="2">Antibiotic biosynthesis monooxygenase</fullName>
    </submittedName>
</protein>
<reference evidence="2" key="1">
    <citation type="submission" date="2020-01" db="EMBL/GenBank/DDBJ databases">
        <authorList>
            <person name="Seo Y.L."/>
        </authorList>
    </citation>
    <scope>NUCLEOTIDE SEQUENCE</scope>
    <source>
        <strain evidence="2">R11</strain>
    </source>
</reference>
<comment type="caution">
    <text evidence="2">The sequence shown here is derived from an EMBL/GenBank/DDBJ whole genome shotgun (WGS) entry which is preliminary data.</text>
</comment>
<feature type="domain" description="ABM" evidence="1">
    <location>
        <begin position="38"/>
        <end position="131"/>
    </location>
</feature>